<dbReference type="KEGG" id="amob:HG15A2_45780"/>
<evidence type="ECO:0000256" key="2">
    <source>
        <dbReference type="SAM" id="SignalP"/>
    </source>
</evidence>
<feature type="compositionally biased region" description="Low complexity" evidence="1">
    <location>
        <begin position="629"/>
        <end position="645"/>
    </location>
</feature>
<keyword evidence="4" id="KW-1185">Reference proteome</keyword>
<feature type="signal peptide" evidence="2">
    <location>
        <begin position="1"/>
        <end position="27"/>
    </location>
</feature>
<feature type="compositionally biased region" description="Basic and acidic residues" evidence="1">
    <location>
        <begin position="572"/>
        <end position="585"/>
    </location>
</feature>
<sequence length="741" mass="84609" precursor="true">MTHRITDSLIVSLLSLALAFLAQSAHAQQPGLPAGPGLALPAADAADMNVLERGPIHEAFAEPFALDVNDAASPVIDLEPPAPIEELPPEVRPEGNNVQWLGGYWMFSEEQNDFIWISGVWREIPPGRQWMPGHWSTVKQANGIGFQWVSGFWAAEGVQEVQFLPQPPQTLELGPNLAAPSDQHFWIPGCWTFHQTRYAWRPGYWYQGHANWIWTPDHYVATPRGYVYVAGYWDYPLANRGLLFAPVYWPGRHNFHNVSYRPHHVVNSSLLLTSLFVNTPYRHYYFGYHNNYARFGLNPWYDVRHRSRGAHKGHGRHHYDPLFAYHKWHDGHRDSHWLDRYRGDHSARDHNNRGRDGRSDRGNDRGNNRDRGTPDEIVLNNSRGKPGNKQLKPETAKLTNLVTPLGQFSQHASTGKNSPNQRLQRVNKQQEQEALRGSSRMRELARLRAKQEVVSQATPNKGSLRNGGQTHAATRRNTLTLPKHVQTGKPITTNPLTSTTRPLGQGRPDVQQKQVTSQDTQLRRQLDLQQREQSGQLRKQQEPIREQQQTSRNRVQEQQQAINRFLQGQQNRVRDQRGTPRDQQVKPRAQQSLPRVQTPSTQPNTLRPQVSPLGTRTYNLNQTPNVQDNQRTQGNRRQIQNRQQQPTKAQPSTNLPRVLRTPSNSPSTTRSTTNRPTIKRSTTNRSTYRSISPGRSSAPRQQSNVQRRSQPQQQMRRSSGSSSSSSQKSQGNRKSFSKRSK</sequence>
<feature type="compositionally biased region" description="Polar residues" evidence="1">
    <location>
        <begin position="589"/>
        <end position="628"/>
    </location>
</feature>
<feature type="compositionally biased region" description="Low complexity" evidence="1">
    <location>
        <begin position="699"/>
        <end position="734"/>
    </location>
</feature>
<gene>
    <name evidence="3" type="ORF">HG15A2_45780</name>
</gene>
<feature type="chain" id="PRO_5021718954" evidence="2">
    <location>
        <begin position="28"/>
        <end position="741"/>
    </location>
</feature>
<evidence type="ECO:0000313" key="4">
    <source>
        <dbReference type="Proteomes" id="UP000319852"/>
    </source>
</evidence>
<proteinExistence type="predicted"/>
<organism evidence="3 4">
    <name type="scientific">Adhaeretor mobilis</name>
    <dbReference type="NCBI Taxonomy" id="1930276"/>
    <lineage>
        <taxon>Bacteria</taxon>
        <taxon>Pseudomonadati</taxon>
        <taxon>Planctomycetota</taxon>
        <taxon>Planctomycetia</taxon>
        <taxon>Pirellulales</taxon>
        <taxon>Lacipirellulaceae</taxon>
        <taxon>Adhaeretor</taxon>
    </lineage>
</organism>
<name>A0A517N276_9BACT</name>
<feature type="region of interest" description="Disordered" evidence="1">
    <location>
        <begin position="450"/>
        <end position="741"/>
    </location>
</feature>
<reference evidence="3 4" key="1">
    <citation type="submission" date="2019-02" db="EMBL/GenBank/DDBJ databases">
        <title>Deep-cultivation of Planctomycetes and their phenomic and genomic characterization uncovers novel biology.</title>
        <authorList>
            <person name="Wiegand S."/>
            <person name="Jogler M."/>
            <person name="Boedeker C."/>
            <person name="Pinto D."/>
            <person name="Vollmers J."/>
            <person name="Rivas-Marin E."/>
            <person name="Kohn T."/>
            <person name="Peeters S.H."/>
            <person name="Heuer A."/>
            <person name="Rast P."/>
            <person name="Oberbeckmann S."/>
            <person name="Bunk B."/>
            <person name="Jeske O."/>
            <person name="Meyerdierks A."/>
            <person name="Storesund J.E."/>
            <person name="Kallscheuer N."/>
            <person name="Luecker S."/>
            <person name="Lage O.M."/>
            <person name="Pohl T."/>
            <person name="Merkel B.J."/>
            <person name="Hornburger P."/>
            <person name="Mueller R.-W."/>
            <person name="Bruemmer F."/>
            <person name="Labrenz M."/>
            <person name="Spormann A.M."/>
            <person name="Op den Camp H."/>
            <person name="Overmann J."/>
            <person name="Amann R."/>
            <person name="Jetten M.S.M."/>
            <person name="Mascher T."/>
            <person name="Medema M.H."/>
            <person name="Devos D.P."/>
            <person name="Kaster A.-K."/>
            <person name="Ovreas L."/>
            <person name="Rohde M."/>
            <person name="Galperin M.Y."/>
            <person name="Jogler C."/>
        </authorList>
    </citation>
    <scope>NUCLEOTIDE SEQUENCE [LARGE SCALE GENOMIC DNA]</scope>
    <source>
        <strain evidence="3 4">HG15A2</strain>
    </source>
</reference>
<feature type="compositionally biased region" description="Polar residues" evidence="1">
    <location>
        <begin position="679"/>
        <end position="695"/>
    </location>
</feature>
<dbReference type="AlphaFoldDB" id="A0A517N276"/>
<feature type="compositionally biased region" description="Basic and acidic residues" evidence="1">
    <location>
        <begin position="344"/>
        <end position="374"/>
    </location>
</feature>
<keyword evidence="2" id="KW-0732">Signal</keyword>
<feature type="region of interest" description="Disordered" evidence="1">
    <location>
        <begin position="344"/>
        <end position="394"/>
    </location>
</feature>
<feature type="compositionally biased region" description="Polar residues" evidence="1">
    <location>
        <begin position="646"/>
        <end position="655"/>
    </location>
</feature>
<feature type="compositionally biased region" description="Basic and acidic residues" evidence="1">
    <location>
        <begin position="521"/>
        <end position="530"/>
    </location>
</feature>
<feature type="compositionally biased region" description="Polar residues" evidence="1">
    <location>
        <begin position="546"/>
        <end position="571"/>
    </location>
</feature>
<feature type="compositionally biased region" description="Polar residues" evidence="1">
    <location>
        <begin position="489"/>
        <end position="502"/>
    </location>
</feature>
<evidence type="ECO:0000256" key="1">
    <source>
        <dbReference type="SAM" id="MobiDB-lite"/>
    </source>
</evidence>
<protein>
    <submittedName>
        <fullName evidence="3">Uncharacterized protein</fullName>
    </submittedName>
</protein>
<feature type="compositionally biased region" description="Low complexity" evidence="1">
    <location>
        <begin position="660"/>
        <end position="676"/>
    </location>
</feature>
<accession>A0A517N276</accession>
<dbReference type="RefSeq" id="WP_218932167.1">
    <property type="nucleotide sequence ID" value="NZ_CP036263.1"/>
</dbReference>
<dbReference type="EMBL" id="CP036263">
    <property type="protein sequence ID" value="QDT01236.1"/>
    <property type="molecule type" value="Genomic_DNA"/>
</dbReference>
<feature type="compositionally biased region" description="Polar residues" evidence="1">
    <location>
        <begin position="453"/>
        <end position="480"/>
    </location>
</feature>
<dbReference type="Proteomes" id="UP000319852">
    <property type="component" value="Chromosome"/>
</dbReference>
<evidence type="ECO:0000313" key="3">
    <source>
        <dbReference type="EMBL" id="QDT01236.1"/>
    </source>
</evidence>